<comment type="caution">
    <text evidence="2">The sequence shown here is derived from an EMBL/GenBank/DDBJ whole genome shotgun (WGS) entry which is preliminary data.</text>
</comment>
<evidence type="ECO:0000313" key="3">
    <source>
        <dbReference type="Proteomes" id="UP000499080"/>
    </source>
</evidence>
<reference evidence="2 3" key="1">
    <citation type="journal article" date="2019" name="Sci. Rep.">
        <title>Orb-weaving spider Araneus ventricosus genome elucidates the spidroin gene catalogue.</title>
        <authorList>
            <person name="Kono N."/>
            <person name="Nakamura H."/>
            <person name="Ohtoshi R."/>
            <person name="Moran D.A.P."/>
            <person name="Shinohara A."/>
            <person name="Yoshida Y."/>
            <person name="Fujiwara M."/>
            <person name="Mori M."/>
            <person name="Tomita M."/>
            <person name="Arakawa K."/>
        </authorList>
    </citation>
    <scope>NUCLEOTIDE SEQUENCE [LARGE SCALE GENOMIC DNA]</scope>
</reference>
<organism evidence="2 3">
    <name type="scientific">Araneus ventricosus</name>
    <name type="common">Orbweaver spider</name>
    <name type="synonym">Epeira ventricosa</name>
    <dbReference type="NCBI Taxonomy" id="182803"/>
    <lineage>
        <taxon>Eukaryota</taxon>
        <taxon>Metazoa</taxon>
        <taxon>Ecdysozoa</taxon>
        <taxon>Arthropoda</taxon>
        <taxon>Chelicerata</taxon>
        <taxon>Arachnida</taxon>
        <taxon>Araneae</taxon>
        <taxon>Araneomorphae</taxon>
        <taxon>Entelegynae</taxon>
        <taxon>Araneoidea</taxon>
        <taxon>Araneidae</taxon>
        <taxon>Araneus</taxon>
    </lineage>
</organism>
<gene>
    <name evidence="2" type="ORF">AVEN_176491_1</name>
</gene>
<evidence type="ECO:0000313" key="2">
    <source>
        <dbReference type="EMBL" id="GBN07625.1"/>
    </source>
</evidence>
<dbReference type="Proteomes" id="UP000499080">
    <property type="component" value="Unassembled WGS sequence"/>
</dbReference>
<evidence type="ECO:0000256" key="1">
    <source>
        <dbReference type="SAM" id="MobiDB-lite"/>
    </source>
</evidence>
<keyword evidence="3" id="KW-1185">Reference proteome</keyword>
<feature type="region of interest" description="Disordered" evidence="1">
    <location>
        <begin position="117"/>
        <end position="148"/>
    </location>
</feature>
<dbReference type="EMBL" id="BGPR01116622">
    <property type="protein sequence ID" value="GBN07625.1"/>
    <property type="molecule type" value="Genomic_DNA"/>
</dbReference>
<sequence>MFQSPSEPSSFLLRFLKSFLEPPPPVPRISKVLLVLLPSKGSQSFQFSSFSKILKGSPSLSLQGSKGLSLASLSLQGSKGSSCPPPPKVSVLQFFFFSQDFKGSSLKPKAWSLRPNQLRPGIHDSVIPKPVPSSKPQPPVRSKEIYTF</sequence>
<name>A0A4Y2KZ96_ARAVE</name>
<protein>
    <submittedName>
        <fullName evidence="2">Uncharacterized protein</fullName>
    </submittedName>
</protein>
<dbReference type="AlphaFoldDB" id="A0A4Y2KZ96"/>
<accession>A0A4Y2KZ96</accession>
<proteinExistence type="predicted"/>
<feature type="compositionally biased region" description="Pro residues" evidence="1">
    <location>
        <begin position="129"/>
        <end position="139"/>
    </location>
</feature>